<evidence type="ECO:0000313" key="2">
    <source>
        <dbReference type="Proteomes" id="UP000547058"/>
    </source>
</evidence>
<comment type="caution">
    <text evidence="1">The sequence shown here is derived from an EMBL/GenBank/DDBJ whole genome shotgun (WGS) entry which is preliminary data.</text>
</comment>
<keyword evidence="2" id="KW-1185">Reference proteome</keyword>
<organism evidence="1 2">
    <name type="scientific">Stenotrophomonas tumulicola</name>
    <dbReference type="NCBI Taxonomy" id="1685415"/>
    <lineage>
        <taxon>Bacteria</taxon>
        <taxon>Pseudomonadati</taxon>
        <taxon>Pseudomonadota</taxon>
        <taxon>Gammaproteobacteria</taxon>
        <taxon>Lysobacterales</taxon>
        <taxon>Lysobacteraceae</taxon>
        <taxon>Stenotrophomonas</taxon>
    </lineage>
</organism>
<dbReference type="Proteomes" id="UP000547058">
    <property type="component" value="Unassembled WGS sequence"/>
</dbReference>
<evidence type="ECO:0000313" key="1">
    <source>
        <dbReference type="EMBL" id="MBA8680524.1"/>
    </source>
</evidence>
<name>A0A7W3IHE8_9GAMM</name>
<sequence>MRFHSAALILLLAGCSHQPELAKLPQAVYITVEKLVPLDDRLTQPCVTTRATSRTVEAVVTAYNANLLALQDCNSRMGEIRALGRERSQP</sequence>
<dbReference type="EMBL" id="JACGXS010000001">
    <property type="protein sequence ID" value="MBA8680524.1"/>
    <property type="molecule type" value="Genomic_DNA"/>
</dbReference>
<dbReference type="InterPro" id="IPR058979">
    <property type="entry name" value="LysC-like"/>
</dbReference>
<dbReference type="AlphaFoldDB" id="A0A7W3IHE8"/>
<proteinExistence type="predicted"/>
<gene>
    <name evidence="1" type="ORF">H4O11_01710</name>
</gene>
<reference evidence="1 2" key="1">
    <citation type="submission" date="2020-08" db="EMBL/GenBank/DDBJ databases">
        <title>Stenotrophomonas tumulicola JCM 30961.</title>
        <authorList>
            <person name="Deng Y."/>
        </authorList>
    </citation>
    <scope>NUCLEOTIDE SEQUENCE [LARGE SCALE GENOMIC DNA]</scope>
    <source>
        <strain evidence="1 2">JCM 30961</strain>
    </source>
</reference>
<protein>
    <submittedName>
        <fullName evidence="1">Uncharacterized protein</fullName>
    </submittedName>
</protein>
<dbReference type="Pfam" id="PF23793">
    <property type="entry name" value="LysC"/>
    <property type="match status" value="1"/>
</dbReference>
<accession>A0A7W3IHE8</accession>
<dbReference type="RefSeq" id="WP_182337710.1">
    <property type="nucleotide sequence ID" value="NZ_JACGXS010000001.1"/>
</dbReference>
<dbReference type="PROSITE" id="PS51257">
    <property type="entry name" value="PROKAR_LIPOPROTEIN"/>
    <property type="match status" value="1"/>
</dbReference>